<sequence>MLPVPYRYYVFTNIQTFSGLQSCPQEYMSQHCKPIIFIYVFCNNQKGQKFL</sequence>
<organism evidence="1 2">
    <name type="scientific">Stegodyphus mimosarum</name>
    <name type="common">African social velvet spider</name>
    <dbReference type="NCBI Taxonomy" id="407821"/>
    <lineage>
        <taxon>Eukaryota</taxon>
        <taxon>Metazoa</taxon>
        <taxon>Ecdysozoa</taxon>
        <taxon>Arthropoda</taxon>
        <taxon>Chelicerata</taxon>
        <taxon>Arachnida</taxon>
        <taxon>Araneae</taxon>
        <taxon>Araneomorphae</taxon>
        <taxon>Entelegynae</taxon>
        <taxon>Eresoidea</taxon>
        <taxon>Eresidae</taxon>
        <taxon>Stegodyphus</taxon>
    </lineage>
</organism>
<accession>A0A087U4H9</accession>
<dbReference type="Proteomes" id="UP000054359">
    <property type="component" value="Unassembled WGS sequence"/>
</dbReference>
<reference evidence="1 2" key="1">
    <citation type="submission" date="2013-11" db="EMBL/GenBank/DDBJ databases">
        <title>Genome sequencing of Stegodyphus mimosarum.</title>
        <authorList>
            <person name="Bechsgaard J."/>
        </authorList>
    </citation>
    <scope>NUCLEOTIDE SEQUENCE [LARGE SCALE GENOMIC DNA]</scope>
</reference>
<dbReference type="AlphaFoldDB" id="A0A087U4H9"/>
<evidence type="ECO:0000313" key="2">
    <source>
        <dbReference type="Proteomes" id="UP000054359"/>
    </source>
</evidence>
<gene>
    <name evidence="1" type="ORF">X975_10613</name>
</gene>
<dbReference type="PROSITE" id="PS51257">
    <property type="entry name" value="PROKAR_LIPOPROTEIN"/>
    <property type="match status" value="1"/>
</dbReference>
<feature type="non-terminal residue" evidence="1">
    <location>
        <position position="51"/>
    </location>
</feature>
<protein>
    <submittedName>
        <fullName evidence="1">Uncharacterized protein</fullName>
    </submittedName>
</protein>
<name>A0A087U4H9_STEMI</name>
<proteinExistence type="predicted"/>
<dbReference type="EMBL" id="KK118113">
    <property type="protein sequence ID" value="KFM72268.1"/>
    <property type="molecule type" value="Genomic_DNA"/>
</dbReference>
<keyword evidence="2" id="KW-1185">Reference proteome</keyword>
<evidence type="ECO:0000313" key="1">
    <source>
        <dbReference type="EMBL" id="KFM72268.1"/>
    </source>
</evidence>